<dbReference type="Pfam" id="PF01263">
    <property type="entry name" value="Aldose_epim"/>
    <property type="match status" value="1"/>
</dbReference>
<dbReference type="InterPro" id="IPR008183">
    <property type="entry name" value="Aldose_1/G6P_1-epimerase"/>
</dbReference>
<keyword evidence="2" id="KW-1185">Reference proteome</keyword>
<sequence>MECLLCPDKGGSIARLTLHGPDGPVDLLRPATGWALQHGSAVDMGCFPLVPFSNRIAAGRFDFDGRTVELPLNMSGCPHAIHGDGWQADWSVAERTDWAARLVLRHGGQGWPWRYRAVQDIALEGDGLTVVLDVTNEDDRPMPAGIGLHPYLPKPPGTRLSARVGGVWMNDATLLPRDRAALPEEWRFPDGVVMDRTVLDNGFTGWDGRATLDWPGRGLRLTMTADGPFGHLVIYAPPGEDYLCVEPVSHMTDAVNRGQEVDAGLRVLAPGESLRGTMRLTLSPLRG</sequence>
<accession>A0ABS4SDF4</accession>
<dbReference type="CDD" id="cd09021">
    <property type="entry name" value="Aldose_epim_Ec_YphB"/>
    <property type="match status" value="1"/>
</dbReference>
<dbReference type="Proteomes" id="UP000781958">
    <property type="component" value="Unassembled WGS sequence"/>
</dbReference>
<comment type="caution">
    <text evidence="1">The sequence shown here is derived from an EMBL/GenBank/DDBJ whole genome shotgun (WGS) entry which is preliminary data.</text>
</comment>
<name>A0ABS4SDF4_9PROT</name>
<keyword evidence="1" id="KW-0413">Isomerase</keyword>
<dbReference type="RefSeq" id="WP_209762905.1">
    <property type="nucleotide sequence ID" value="NZ_JAGINP010000001.1"/>
</dbReference>
<dbReference type="EMBL" id="JAGINP010000001">
    <property type="protein sequence ID" value="MBP2290604.1"/>
    <property type="molecule type" value="Genomic_DNA"/>
</dbReference>
<organism evidence="1 2">
    <name type="scientific">Azospirillum rugosum</name>
    <dbReference type="NCBI Taxonomy" id="416170"/>
    <lineage>
        <taxon>Bacteria</taxon>
        <taxon>Pseudomonadati</taxon>
        <taxon>Pseudomonadota</taxon>
        <taxon>Alphaproteobacteria</taxon>
        <taxon>Rhodospirillales</taxon>
        <taxon>Azospirillaceae</taxon>
        <taxon>Azospirillum</taxon>
    </lineage>
</organism>
<dbReference type="SUPFAM" id="SSF74650">
    <property type="entry name" value="Galactose mutarotase-like"/>
    <property type="match status" value="1"/>
</dbReference>
<proteinExistence type="predicted"/>
<reference evidence="1 2" key="1">
    <citation type="submission" date="2021-03" db="EMBL/GenBank/DDBJ databases">
        <title>Genomic Encyclopedia of Type Strains, Phase III (KMG-III): the genomes of soil and plant-associated and newly described type strains.</title>
        <authorList>
            <person name="Whitman W."/>
        </authorList>
    </citation>
    <scope>NUCLEOTIDE SEQUENCE [LARGE SCALE GENOMIC DNA]</scope>
    <source>
        <strain evidence="1 2">IMMIB AFH-6</strain>
    </source>
</reference>
<dbReference type="Gene3D" id="2.70.98.10">
    <property type="match status" value="1"/>
</dbReference>
<evidence type="ECO:0000313" key="1">
    <source>
        <dbReference type="EMBL" id="MBP2290604.1"/>
    </source>
</evidence>
<gene>
    <name evidence="1" type="ORF">J2851_000341</name>
</gene>
<evidence type="ECO:0000313" key="2">
    <source>
        <dbReference type="Proteomes" id="UP000781958"/>
    </source>
</evidence>
<dbReference type="InterPro" id="IPR011013">
    <property type="entry name" value="Gal_mutarotase_sf_dom"/>
</dbReference>
<dbReference type="InterPro" id="IPR014718">
    <property type="entry name" value="GH-type_carb-bd"/>
</dbReference>
<dbReference type="GO" id="GO:0004034">
    <property type="term" value="F:aldose 1-epimerase activity"/>
    <property type="evidence" value="ECO:0007669"/>
    <property type="project" value="UniProtKB-EC"/>
</dbReference>
<dbReference type="EC" id="5.1.3.3" evidence="1"/>
<protein>
    <submittedName>
        <fullName evidence="1">Aldose 1-epimerase</fullName>
        <ecNumber evidence="1">5.1.3.3</ecNumber>
    </submittedName>
</protein>